<dbReference type="GO" id="GO:0016301">
    <property type="term" value="F:kinase activity"/>
    <property type="evidence" value="ECO:0007669"/>
    <property type="project" value="UniProtKB-KW"/>
</dbReference>
<name>A0A379AT16_AVIAV</name>
<gene>
    <name evidence="1" type="ORF">NCTC11297_01794</name>
</gene>
<reference evidence="1 2" key="1">
    <citation type="submission" date="2018-06" db="EMBL/GenBank/DDBJ databases">
        <authorList>
            <consortium name="Pathogen Informatics"/>
            <person name="Doyle S."/>
        </authorList>
    </citation>
    <scope>NUCLEOTIDE SEQUENCE [LARGE SCALE GENOMIC DNA]</scope>
    <source>
        <strain evidence="2">NCTC 11297</strain>
    </source>
</reference>
<organism evidence="1 2">
    <name type="scientific">Avibacterium avium</name>
    <name type="common">Pasteurella avium</name>
    <dbReference type="NCBI Taxonomy" id="751"/>
    <lineage>
        <taxon>Bacteria</taxon>
        <taxon>Pseudomonadati</taxon>
        <taxon>Pseudomonadota</taxon>
        <taxon>Gammaproteobacteria</taxon>
        <taxon>Pasteurellales</taxon>
        <taxon>Pasteurellaceae</taxon>
        <taxon>Avibacterium</taxon>
    </lineage>
</organism>
<dbReference type="InterPro" id="IPR011009">
    <property type="entry name" value="Kinase-like_dom_sf"/>
</dbReference>
<keyword evidence="2" id="KW-1185">Reference proteome</keyword>
<dbReference type="EMBL" id="UGSP01000001">
    <property type="protein sequence ID" value="SUB24739.1"/>
    <property type="molecule type" value="Genomic_DNA"/>
</dbReference>
<proteinExistence type="predicted"/>
<dbReference type="SUPFAM" id="SSF56112">
    <property type="entry name" value="Protein kinase-like (PK-like)"/>
    <property type="match status" value="1"/>
</dbReference>
<dbReference type="Proteomes" id="UP000255098">
    <property type="component" value="Unassembled WGS sequence"/>
</dbReference>
<dbReference type="AlphaFoldDB" id="A0A379AT16"/>
<keyword evidence="1" id="KW-0418">Kinase</keyword>
<keyword evidence="1" id="KW-0808">Transferase</keyword>
<protein>
    <submittedName>
        <fullName evidence="1">Protein kinase-like domain protein</fullName>
    </submittedName>
</protein>
<evidence type="ECO:0000313" key="1">
    <source>
        <dbReference type="EMBL" id="SUB24739.1"/>
    </source>
</evidence>
<sequence length="241" mass="28299">MSAQNSEFQEKVQALLKQHKGERIVSFDYDNQRYWLKQPEQLKGVWRLLKPQPQKAFQNELKTLQFLAEKNAPVPQLMAFGEDFLVLKDAGKTISYWVDKPDLSSDEKLAILADGAKALTDLHKKGLVHGRPALRDMAWHDGKVQFIDFESRSNHAKLNWQKVRDSLIFIHSLGRSDCISDEQMRLTVEKYQQYCEPEIWQQTQSFIAKNRWLYYLLLPFKPIARMDLIAIYRLFENTPNK</sequence>
<evidence type="ECO:0000313" key="2">
    <source>
        <dbReference type="Proteomes" id="UP000255098"/>
    </source>
</evidence>
<accession>A0A379AT16</accession>